<dbReference type="Pfam" id="PF03334">
    <property type="entry name" value="PhaG_MnhG_YufB"/>
    <property type="match status" value="1"/>
</dbReference>
<feature type="region of interest" description="Disordered" evidence="1">
    <location>
        <begin position="105"/>
        <end position="148"/>
    </location>
</feature>
<comment type="caution">
    <text evidence="3">The sequence shown here is derived from an EMBL/GenBank/DDBJ whole genome shotgun (WGS) entry which is preliminary data.</text>
</comment>
<feature type="compositionally biased region" description="Pro residues" evidence="1">
    <location>
        <begin position="137"/>
        <end position="148"/>
    </location>
</feature>
<evidence type="ECO:0000313" key="4">
    <source>
        <dbReference type="Proteomes" id="UP000266305"/>
    </source>
</evidence>
<name>A0AAX1UM07_CERSP</name>
<keyword evidence="2" id="KW-1133">Transmembrane helix</keyword>
<dbReference type="GeneID" id="67449213"/>
<feature type="transmembrane region" description="Helical" evidence="2">
    <location>
        <begin position="12"/>
        <end position="36"/>
    </location>
</feature>
<dbReference type="Proteomes" id="UP000266305">
    <property type="component" value="Unassembled WGS sequence"/>
</dbReference>
<evidence type="ECO:0000313" key="3">
    <source>
        <dbReference type="EMBL" id="RHZ95200.1"/>
    </source>
</evidence>
<dbReference type="GO" id="GO:0015385">
    <property type="term" value="F:sodium:proton antiporter activity"/>
    <property type="evidence" value="ECO:0007669"/>
    <property type="project" value="TreeGrafter"/>
</dbReference>
<reference evidence="3 4" key="1">
    <citation type="submission" date="2018-08" db="EMBL/GenBank/DDBJ databases">
        <title>Draft genome sequence of Rhodobacter sphaeroides FY.</title>
        <authorList>
            <person name="Rayyan A."/>
            <person name="Meyer T.E."/>
            <person name="Kyndt J.A."/>
        </authorList>
    </citation>
    <scope>NUCLEOTIDE SEQUENCE [LARGE SCALE GENOMIC DNA]</scope>
    <source>
        <strain evidence="3 4">FY</strain>
    </source>
</reference>
<keyword evidence="2" id="KW-0812">Transmembrane</keyword>
<feature type="transmembrane region" description="Helical" evidence="2">
    <location>
        <begin position="48"/>
        <end position="67"/>
    </location>
</feature>
<dbReference type="PANTHER" id="PTHR34703">
    <property type="entry name" value="ANTIPORTER SUBUNIT MNHG2-RELATED"/>
    <property type="match status" value="1"/>
</dbReference>
<gene>
    <name evidence="3" type="ORF">D1114_10345</name>
</gene>
<protein>
    <submittedName>
        <fullName evidence="3">Cation:proton antiporter</fullName>
    </submittedName>
</protein>
<dbReference type="PANTHER" id="PTHR34703:SF1">
    <property type="entry name" value="ANTIPORTER SUBUNIT MNHG2-RELATED"/>
    <property type="match status" value="1"/>
</dbReference>
<dbReference type="NCBIfam" id="TIGR01300">
    <property type="entry name" value="CPA3_mnhG_phaG"/>
    <property type="match status" value="1"/>
</dbReference>
<sequence length="148" mass="15778">MTHLETVPLWLALPIALFLVLGSTLTLLGTVGLVQLRSFYDRLHAPTLGTSWGAAGIILAAILLFSWMQGRPVLHELVIGAFVMITTPVTLMMLGRAALHRDRAEGRGGVPAAVPHPDPSEGPPDVGTLSPEDLESPRPPKAPPMAIR</sequence>
<accession>A0AAX1UM07</accession>
<organism evidence="3 4">
    <name type="scientific">Cereibacter sphaeroides</name>
    <name type="common">Rhodobacter sphaeroides</name>
    <dbReference type="NCBI Taxonomy" id="1063"/>
    <lineage>
        <taxon>Bacteria</taxon>
        <taxon>Pseudomonadati</taxon>
        <taxon>Pseudomonadota</taxon>
        <taxon>Alphaproteobacteria</taxon>
        <taxon>Rhodobacterales</taxon>
        <taxon>Paracoccaceae</taxon>
        <taxon>Cereibacter</taxon>
    </lineage>
</organism>
<dbReference type="RefSeq" id="WP_009565143.1">
    <property type="nucleotide sequence ID" value="NZ_BJXO01000022.1"/>
</dbReference>
<evidence type="ECO:0000256" key="1">
    <source>
        <dbReference type="SAM" id="MobiDB-lite"/>
    </source>
</evidence>
<dbReference type="InterPro" id="IPR005133">
    <property type="entry name" value="PhaG_MnhG_YufB"/>
</dbReference>
<evidence type="ECO:0000256" key="2">
    <source>
        <dbReference type="SAM" id="Phobius"/>
    </source>
</evidence>
<dbReference type="AlphaFoldDB" id="A0AAX1UM07"/>
<feature type="transmembrane region" description="Helical" evidence="2">
    <location>
        <begin position="73"/>
        <end position="94"/>
    </location>
</feature>
<proteinExistence type="predicted"/>
<keyword evidence="2" id="KW-0472">Membrane</keyword>
<dbReference type="EMBL" id="QWGP01000009">
    <property type="protein sequence ID" value="RHZ95200.1"/>
    <property type="molecule type" value="Genomic_DNA"/>
</dbReference>